<protein>
    <submittedName>
        <fullName evidence="1">Nuclease associated modular domain 3</fullName>
    </submittedName>
</protein>
<proteinExistence type="predicted"/>
<organism evidence="1">
    <name type="scientific">uncultured Caudovirales phage</name>
    <dbReference type="NCBI Taxonomy" id="2100421"/>
    <lineage>
        <taxon>Viruses</taxon>
        <taxon>Duplodnaviria</taxon>
        <taxon>Heunggongvirae</taxon>
        <taxon>Uroviricota</taxon>
        <taxon>Caudoviricetes</taxon>
        <taxon>Peduoviridae</taxon>
        <taxon>Maltschvirus</taxon>
        <taxon>Maltschvirus maltsch</taxon>
    </lineage>
</organism>
<name>A0A6J5KXR1_9CAUD</name>
<evidence type="ECO:0000313" key="1">
    <source>
        <dbReference type="EMBL" id="CAB4125030.1"/>
    </source>
</evidence>
<sequence>MFNRQRTLEKFGYDLDLSIRRRTQAEFEATNGINKKDLIVVDNCPSCSVEREIQLRASKKNAPCPKCFHNLPSTILAKQNQTKVKSEQHKQRMKDNHWSKNGYESAFKGQTQTEEAKELIRAATINQHTNETEEEKLNRKIKESCTKRDIQVEDFDGFSSPEGTRIRQSAEGKAWTYDVLAKSNFTCDKCQARGGSLVAHHLNGFNSFPDQRFLPENGICLCEDCHETFHTQFGKGDNTSEQYQEFKTV</sequence>
<dbReference type="EMBL" id="LR796189">
    <property type="protein sequence ID" value="CAB4125030.1"/>
    <property type="molecule type" value="Genomic_DNA"/>
</dbReference>
<reference evidence="1" key="1">
    <citation type="submission" date="2020-04" db="EMBL/GenBank/DDBJ databases">
        <authorList>
            <person name="Chiriac C."/>
            <person name="Salcher M."/>
            <person name="Ghai R."/>
            <person name="Kavagutti S V."/>
        </authorList>
    </citation>
    <scope>NUCLEOTIDE SEQUENCE</scope>
</reference>
<accession>A0A6J5KXR1</accession>
<gene>
    <name evidence="1" type="ORF">UFOVP53_51</name>
</gene>